<protein>
    <submittedName>
        <fullName evidence="3">Side tail fiber protein</fullName>
    </submittedName>
</protein>
<dbReference type="STRING" id="1385521.N803_14970"/>
<dbReference type="eggNOG" id="COG2375">
    <property type="taxonomic scope" value="Bacteria"/>
</dbReference>
<evidence type="ECO:0000313" key="4">
    <source>
        <dbReference type="Proteomes" id="UP000030011"/>
    </source>
</evidence>
<dbReference type="Gene3D" id="2.40.30.10">
    <property type="entry name" value="Translation factors"/>
    <property type="match status" value="1"/>
</dbReference>
<keyword evidence="4" id="KW-1185">Reference proteome</keyword>
<dbReference type="AlphaFoldDB" id="A0A0A0JNF6"/>
<dbReference type="InterPro" id="IPR013113">
    <property type="entry name" value="SIP_FAD-bd"/>
</dbReference>
<accession>A0A0A0JNF6</accession>
<dbReference type="InterPro" id="IPR007037">
    <property type="entry name" value="SIP_rossman_dom"/>
</dbReference>
<feature type="domain" description="Siderophore-interacting FAD-binding" evidence="2">
    <location>
        <begin position="2"/>
        <end position="50"/>
    </location>
</feature>
<proteinExistence type="predicted"/>
<evidence type="ECO:0000313" key="3">
    <source>
        <dbReference type="EMBL" id="KGN37156.1"/>
    </source>
</evidence>
<dbReference type="Gene3D" id="3.40.50.80">
    <property type="entry name" value="Nucleotide-binding domain of ferredoxin-NADP reductase (FNR) module"/>
    <property type="match status" value="1"/>
</dbReference>
<dbReference type="CDD" id="cd06193">
    <property type="entry name" value="siderophore_interacting"/>
    <property type="match status" value="1"/>
</dbReference>
<evidence type="ECO:0000259" key="1">
    <source>
        <dbReference type="Pfam" id="PF04954"/>
    </source>
</evidence>
<dbReference type="Proteomes" id="UP000030011">
    <property type="component" value="Unassembled WGS sequence"/>
</dbReference>
<dbReference type="InterPro" id="IPR039374">
    <property type="entry name" value="SIP_fam"/>
</dbReference>
<dbReference type="Pfam" id="PF08021">
    <property type="entry name" value="FAD_binding_9"/>
    <property type="match status" value="1"/>
</dbReference>
<dbReference type="Pfam" id="PF04954">
    <property type="entry name" value="SIP"/>
    <property type="match status" value="1"/>
</dbReference>
<dbReference type="PANTHER" id="PTHR30157">
    <property type="entry name" value="FERRIC REDUCTASE, NADPH-DEPENDENT"/>
    <property type="match status" value="1"/>
</dbReference>
<dbReference type="EMBL" id="AVPK01000006">
    <property type="protein sequence ID" value="KGN37156.1"/>
    <property type="molecule type" value="Genomic_DNA"/>
</dbReference>
<evidence type="ECO:0000259" key="2">
    <source>
        <dbReference type="Pfam" id="PF08021"/>
    </source>
</evidence>
<comment type="caution">
    <text evidence="3">The sequence shown here is derived from an EMBL/GenBank/DDBJ whole genome shotgun (WGS) entry which is preliminary data.</text>
</comment>
<feature type="domain" description="SIP-like Rossmann fold" evidence="1">
    <location>
        <begin position="67"/>
        <end position="181"/>
    </location>
</feature>
<reference evidence="3 4" key="1">
    <citation type="submission" date="2013-08" db="EMBL/GenBank/DDBJ databases">
        <title>The genome sequence of Knoellia subterranea.</title>
        <authorList>
            <person name="Zhu W."/>
            <person name="Wang G."/>
        </authorList>
    </citation>
    <scope>NUCLEOTIDE SEQUENCE [LARGE SCALE GENOMIC DNA]</scope>
    <source>
        <strain evidence="3 4">KCTC 19937</strain>
    </source>
</reference>
<organism evidence="3 4">
    <name type="scientific">Knoellia subterranea KCTC 19937</name>
    <dbReference type="NCBI Taxonomy" id="1385521"/>
    <lineage>
        <taxon>Bacteria</taxon>
        <taxon>Bacillati</taxon>
        <taxon>Actinomycetota</taxon>
        <taxon>Actinomycetes</taxon>
        <taxon>Micrococcales</taxon>
        <taxon>Intrasporangiaceae</taxon>
        <taxon>Knoellia</taxon>
    </lineage>
</organism>
<dbReference type="PANTHER" id="PTHR30157:SF0">
    <property type="entry name" value="NADPH-DEPENDENT FERRIC-CHELATE REDUCTASE"/>
    <property type="match status" value="1"/>
</dbReference>
<name>A0A0A0JNF6_9MICO</name>
<dbReference type="InterPro" id="IPR039261">
    <property type="entry name" value="FNR_nucleotide-bd"/>
</dbReference>
<sequence>MPEQDRPNLRWYTVRAHRPEASEIDVDIVTHGDSGPGSAWACAAQVGDRAGYRSGGALYRGHECTGRMLIVADETALPAVAAIIEQHPDVVERATIHLEVADKAALTAYDFGGAEPHVHVRGDAEPGTAVLPVLRDAQLKDVFYAWICGESGMVTEGRRHLVKTVGIDRRQVLFSGYWKLGQERG</sequence>
<gene>
    <name evidence="3" type="ORF">N803_14970</name>
</gene>